<dbReference type="PANTHER" id="PTHR45856:SF11">
    <property type="entry name" value="FUNGAL LIPASE-LIKE DOMAIN-CONTAINING PROTEIN"/>
    <property type="match status" value="1"/>
</dbReference>
<dbReference type="InterPro" id="IPR051218">
    <property type="entry name" value="Sec_MonoDiacylglyc_Lipase"/>
</dbReference>
<dbReference type="EMBL" id="CP036274">
    <property type="protein sequence ID" value="QDU29569.1"/>
    <property type="molecule type" value="Genomic_DNA"/>
</dbReference>
<protein>
    <submittedName>
        <fullName evidence="3">Lipase (Class 3)</fullName>
    </submittedName>
</protein>
<feature type="region of interest" description="Disordered" evidence="1">
    <location>
        <begin position="300"/>
        <end position="320"/>
    </location>
</feature>
<dbReference type="AlphaFoldDB" id="A0A517YH85"/>
<feature type="compositionally biased region" description="Basic and acidic residues" evidence="1">
    <location>
        <begin position="276"/>
        <end position="288"/>
    </location>
</feature>
<evidence type="ECO:0000256" key="1">
    <source>
        <dbReference type="SAM" id="MobiDB-lite"/>
    </source>
</evidence>
<dbReference type="PANTHER" id="PTHR45856">
    <property type="entry name" value="ALPHA/BETA-HYDROLASES SUPERFAMILY PROTEIN"/>
    <property type="match status" value="1"/>
</dbReference>
<accession>A0A517YH85</accession>
<name>A0A517YH85_9BACT</name>
<gene>
    <name evidence="3" type="ORF">ETAA8_46830</name>
</gene>
<organism evidence="3 4">
    <name type="scientific">Anatilimnocola aggregata</name>
    <dbReference type="NCBI Taxonomy" id="2528021"/>
    <lineage>
        <taxon>Bacteria</taxon>
        <taxon>Pseudomonadati</taxon>
        <taxon>Planctomycetota</taxon>
        <taxon>Planctomycetia</taxon>
        <taxon>Pirellulales</taxon>
        <taxon>Pirellulaceae</taxon>
        <taxon>Anatilimnocola</taxon>
    </lineage>
</organism>
<evidence type="ECO:0000259" key="2">
    <source>
        <dbReference type="Pfam" id="PF01764"/>
    </source>
</evidence>
<dbReference type="GO" id="GO:0006629">
    <property type="term" value="P:lipid metabolic process"/>
    <property type="evidence" value="ECO:0007669"/>
    <property type="project" value="InterPro"/>
</dbReference>
<dbReference type="OrthoDB" id="5522031at2"/>
<dbReference type="InterPro" id="IPR002921">
    <property type="entry name" value="Fungal_lipase-type"/>
</dbReference>
<sequence length="347" mass="37942">MSRTTLVLVVIAVLLGVVGYGIYIAYSSPGREDTVDEGDRPGPKPPVVGPLEPLRMTWDSEAYSDWPVAELLASMSESSYEPPVDVDPVFRKLGFTQVMAVVDSSMIGYVASDSDVTVIVFRGTDNDVDWIVNLVAGSTQTPKGPIHKGFFNAYQPLKPQIVKLVKAAKSKHLWITGHSLGGALAVVCAYDLIENEKLEVDGVITFGQPMVAKPQLATHLDTVLLGRFAHYVNRNDIVARVPPNFSHFGSLVWFTDDGVKRSKAKRLAFGATGTDEPPKANVDEPKPLSDREFEQLKAQLRSENVEVKRSPDGTPIYEGNSTWVQDHGMEFYLEKIRGVSKGSDAGP</sequence>
<dbReference type="Proteomes" id="UP000315017">
    <property type="component" value="Chromosome"/>
</dbReference>
<dbReference type="Pfam" id="PF01764">
    <property type="entry name" value="Lipase_3"/>
    <property type="match status" value="1"/>
</dbReference>
<keyword evidence="4" id="KW-1185">Reference proteome</keyword>
<dbReference type="KEGG" id="aagg:ETAA8_46830"/>
<evidence type="ECO:0000313" key="4">
    <source>
        <dbReference type="Proteomes" id="UP000315017"/>
    </source>
</evidence>
<reference evidence="3 4" key="1">
    <citation type="submission" date="2019-02" db="EMBL/GenBank/DDBJ databases">
        <title>Deep-cultivation of Planctomycetes and their phenomic and genomic characterization uncovers novel biology.</title>
        <authorList>
            <person name="Wiegand S."/>
            <person name="Jogler M."/>
            <person name="Boedeker C."/>
            <person name="Pinto D."/>
            <person name="Vollmers J."/>
            <person name="Rivas-Marin E."/>
            <person name="Kohn T."/>
            <person name="Peeters S.H."/>
            <person name="Heuer A."/>
            <person name="Rast P."/>
            <person name="Oberbeckmann S."/>
            <person name="Bunk B."/>
            <person name="Jeske O."/>
            <person name="Meyerdierks A."/>
            <person name="Storesund J.E."/>
            <person name="Kallscheuer N."/>
            <person name="Luecker S."/>
            <person name="Lage O.M."/>
            <person name="Pohl T."/>
            <person name="Merkel B.J."/>
            <person name="Hornburger P."/>
            <person name="Mueller R.-W."/>
            <person name="Bruemmer F."/>
            <person name="Labrenz M."/>
            <person name="Spormann A.M."/>
            <person name="Op den Camp H."/>
            <person name="Overmann J."/>
            <person name="Amann R."/>
            <person name="Jetten M.S.M."/>
            <person name="Mascher T."/>
            <person name="Medema M.H."/>
            <person name="Devos D.P."/>
            <person name="Kaster A.-K."/>
            <person name="Ovreas L."/>
            <person name="Rohde M."/>
            <person name="Galperin M.Y."/>
            <person name="Jogler C."/>
        </authorList>
    </citation>
    <scope>NUCLEOTIDE SEQUENCE [LARGE SCALE GENOMIC DNA]</scope>
    <source>
        <strain evidence="3 4">ETA_A8</strain>
    </source>
</reference>
<proteinExistence type="predicted"/>
<dbReference type="InterPro" id="IPR029058">
    <property type="entry name" value="AB_hydrolase_fold"/>
</dbReference>
<feature type="domain" description="Fungal lipase-type" evidence="2">
    <location>
        <begin position="118"/>
        <end position="244"/>
    </location>
</feature>
<dbReference type="CDD" id="cd00519">
    <property type="entry name" value="Lipase_3"/>
    <property type="match status" value="1"/>
</dbReference>
<dbReference type="Gene3D" id="3.40.50.1820">
    <property type="entry name" value="alpha/beta hydrolase"/>
    <property type="match status" value="1"/>
</dbReference>
<evidence type="ECO:0000313" key="3">
    <source>
        <dbReference type="EMBL" id="QDU29569.1"/>
    </source>
</evidence>
<dbReference type="SUPFAM" id="SSF53474">
    <property type="entry name" value="alpha/beta-Hydrolases"/>
    <property type="match status" value="1"/>
</dbReference>
<feature type="region of interest" description="Disordered" evidence="1">
    <location>
        <begin position="268"/>
        <end position="288"/>
    </location>
</feature>
<dbReference type="RefSeq" id="WP_145093565.1">
    <property type="nucleotide sequence ID" value="NZ_CP036274.1"/>
</dbReference>